<name>A0A4R1GKM3_9GAMM</name>
<evidence type="ECO:0000256" key="1">
    <source>
        <dbReference type="SAM" id="Phobius"/>
    </source>
</evidence>
<feature type="transmembrane region" description="Helical" evidence="1">
    <location>
        <begin position="152"/>
        <end position="173"/>
    </location>
</feature>
<keyword evidence="1" id="KW-1133">Transmembrane helix</keyword>
<feature type="transmembrane region" description="Helical" evidence="1">
    <location>
        <begin position="67"/>
        <end position="92"/>
    </location>
</feature>
<evidence type="ECO:0000313" key="2">
    <source>
        <dbReference type="EMBL" id="TCK08648.1"/>
    </source>
</evidence>
<dbReference type="RefSeq" id="WP_132287647.1">
    <property type="nucleotide sequence ID" value="NZ_SMFU01000007.1"/>
</dbReference>
<reference evidence="2 3" key="1">
    <citation type="submission" date="2019-03" db="EMBL/GenBank/DDBJ databases">
        <title>Genomic Encyclopedia of Archaeal and Bacterial Type Strains, Phase II (KMG-II): from individual species to whole genera.</title>
        <authorList>
            <person name="Goeker M."/>
        </authorList>
    </citation>
    <scope>NUCLEOTIDE SEQUENCE [LARGE SCALE GENOMIC DNA]</scope>
    <source>
        <strain evidence="2 3">DSM 27697</strain>
    </source>
</reference>
<gene>
    <name evidence="2" type="ORF">CLV83_0739</name>
</gene>
<organism evidence="2 3">
    <name type="scientific">Marinobacterium mangrovicola</name>
    <dbReference type="NCBI Taxonomy" id="1476959"/>
    <lineage>
        <taxon>Bacteria</taxon>
        <taxon>Pseudomonadati</taxon>
        <taxon>Pseudomonadota</taxon>
        <taxon>Gammaproteobacteria</taxon>
        <taxon>Oceanospirillales</taxon>
        <taxon>Oceanospirillaceae</taxon>
        <taxon>Marinobacterium</taxon>
    </lineage>
</organism>
<protein>
    <submittedName>
        <fullName evidence="2">Uncharacterized protein</fullName>
    </submittedName>
</protein>
<feature type="transmembrane region" description="Helical" evidence="1">
    <location>
        <begin position="185"/>
        <end position="206"/>
    </location>
</feature>
<accession>A0A4R1GKM3</accession>
<keyword evidence="1" id="KW-0472">Membrane</keyword>
<feature type="transmembrane region" description="Helical" evidence="1">
    <location>
        <begin position="39"/>
        <end position="61"/>
    </location>
</feature>
<comment type="caution">
    <text evidence="2">The sequence shown here is derived from an EMBL/GenBank/DDBJ whole genome shotgun (WGS) entry which is preliminary data.</text>
</comment>
<dbReference type="AlphaFoldDB" id="A0A4R1GKM3"/>
<keyword evidence="1" id="KW-0812">Transmembrane</keyword>
<proteinExistence type="predicted"/>
<dbReference type="EMBL" id="SMFU01000007">
    <property type="protein sequence ID" value="TCK08648.1"/>
    <property type="molecule type" value="Genomic_DNA"/>
</dbReference>
<sequence length="250" mass="28005">MDSKSIDSLFRIVKQINDRERANRKNKSKTPNNRQVNRLFIELVIFPFCLAITIALARKLFELGDWLINPALAMLALSYIGIVLHPIISIIINRKAFVPGILNPFYLLVDNAKSCSEVDAKLVRYLESKPIEHLKFLLLEINSEKSAFQKRISLTIGAIEKIGLLPGFLAMAVTLSKLGSGQPEWVYALAYATPALHVFGVAMHYLRSRLERMSSLLEYVIETKESSLTNQSTTRLAAPDSLRVASVAGY</sequence>
<keyword evidence="3" id="KW-1185">Reference proteome</keyword>
<dbReference type="OrthoDB" id="6893610at2"/>
<evidence type="ECO:0000313" key="3">
    <source>
        <dbReference type="Proteomes" id="UP000294546"/>
    </source>
</evidence>
<dbReference type="Proteomes" id="UP000294546">
    <property type="component" value="Unassembled WGS sequence"/>
</dbReference>